<protein>
    <submittedName>
        <fullName evidence="9">DUF2029 domain-containing protein</fullName>
    </submittedName>
</protein>
<feature type="transmembrane region" description="Helical" evidence="8">
    <location>
        <begin position="351"/>
        <end position="369"/>
    </location>
</feature>
<keyword evidence="10" id="KW-1185">Reference proteome</keyword>
<dbReference type="GO" id="GO:0005886">
    <property type="term" value="C:plasma membrane"/>
    <property type="evidence" value="ECO:0007669"/>
    <property type="project" value="UniProtKB-SubCell"/>
</dbReference>
<feature type="transmembrane region" description="Helical" evidence="8">
    <location>
        <begin position="439"/>
        <end position="460"/>
    </location>
</feature>
<evidence type="ECO:0000256" key="2">
    <source>
        <dbReference type="ARBA" id="ARBA00022475"/>
    </source>
</evidence>
<keyword evidence="3" id="KW-0808">Transferase</keyword>
<comment type="subcellular location">
    <subcellularLocation>
        <location evidence="1">Cell membrane</location>
        <topology evidence="1">Multi-pass membrane protein</topology>
    </subcellularLocation>
</comment>
<dbReference type="Proteomes" id="UP000468735">
    <property type="component" value="Unassembled WGS sequence"/>
</dbReference>
<feature type="transmembrane region" description="Helical" evidence="8">
    <location>
        <begin position="26"/>
        <end position="48"/>
    </location>
</feature>
<comment type="caution">
    <text evidence="9">The sequence shown here is derived from an EMBL/GenBank/DDBJ whole genome shotgun (WGS) entry which is preliminary data.</text>
</comment>
<keyword evidence="5 8" id="KW-1133">Transmembrane helix</keyword>
<dbReference type="OrthoDB" id="9774600at2"/>
<evidence type="ECO:0000313" key="9">
    <source>
        <dbReference type="EMBL" id="KAB2344790.1"/>
    </source>
</evidence>
<evidence type="ECO:0000256" key="1">
    <source>
        <dbReference type="ARBA" id="ARBA00004651"/>
    </source>
</evidence>
<keyword evidence="4 8" id="KW-0812">Transmembrane</keyword>
<feature type="transmembrane region" description="Helical" evidence="8">
    <location>
        <begin position="136"/>
        <end position="154"/>
    </location>
</feature>
<evidence type="ECO:0000256" key="4">
    <source>
        <dbReference type="ARBA" id="ARBA00022692"/>
    </source>
</evidence>
<feature type="transmembrane region" description="Helical" evidence="8">
    <location>
        <begin position="111"/>
        <end position="130"/>
    </location>
</feature>
<accession>A0A6H9YFI6</accession>
<reference evidence="9 10" key="1">
    <citation type="submission" date="2019-09" db="EMBL/GenBank/DDBJ databases">
        <title>Actinomadura physcomitrii sp. nov., a novel actinomycete isolated from moss [Physcomitrium sphaericum (Ludw) Fuernr].</title>
        <authorList>
            <person name="Zhuang X."/>
            <person name="Liu C."/>
        </authorList>
    </citation>
    <scope>NUCLEOTIDE SEQUENCE [LARGE SCALE GENOMIC DNA]</scope>
    <source>
        <strain evidence="9 10">HMC1</strain>
    </source>
</reference>
<dbReference type="Pfam" id="PF09594">
    <property type="entry name" value="GT87"/>
    <property type="match status" value="1"/>
</dbReference>
<feature type="transmembrane region" description="Helical" evidence="8">
    <location>
        <begin position="399"/>
        <end position="419"/>
    </location>
</feature>
<gene>
    <name evidence="9" type="ORF">F8566_29755</name>
</gene>
<dbReference type="InterPro" id="IPR018584">
    <property type="entry name" value="GT87"/>
</dbReference>
<evidence type="ECO:0000313" key="10">
    <source>
        <dbReference type="Proteomes" id="UP000468735"/>
    </source>
</evidence>
<organism evidence="9 10">
    <name type="scientific">Actinomadura rudentiformis</name>
    <dbReference type="NCBI Taxonomy" id="359158"/>
    <lineage>
        <taxon>Bacteria</taxon>
        <taxon>Bacillati</taxon>
        <taxon>Actinomycetota</taxon>
        <taxon>Actinomycetes</taxon>
        <taxon>Streptosporangiales</taxon>
        <taxon>Thermomonosporaceae</taxon>
        <taxon>Actinomadura</taxon>
    </lineage>
</organism>
<name>A0A6H9YFI6_9ACTN</name>
<proteinExistence type="inferred from homology"/>
<evidence type="ECO:0000256" key="8">
    <source>
        <dbReference type="SAM" id="Phobius"/>
    </source>
</evidence>
<keyword evidence="2" id="KW-1003">Cell membrane</keyword>
<keyword evidence="6 8" id="KW-0472">Membrane</keyword>
<comment type="similarity">
    <text evidence="7">Belongs to the glycosyltransferase 87 family.</text>
</comment>
<feature type="transmembrane region" description="Helical" evidence="8">
    <location>
        <begin position="281"/>
        <end position="298"/>
    </location>
</feature>
<dbReference type="GO" id="GO:0016758">
    <property type="term" value="F:hexosyltransferase activity"/>
    <property type="evidence" value="ECO:0007669"/>
    <property type="project" value="InterPro"/>
</dbReference>
<evidence type="ECO:0000256" key="6">
    <source>
        <dbReference type="ARBA" id="ARBA00023136"/>
    </source>
</evidence>
<dbReference type="EMBL" id="WBMT01000015">
    <property type="protein sequence ID" value="KAB2344790.1"/>
    <property type="molecule type" value="Genomic_DNA"/>
</dbReference>
<feature type="transmembrane region" description="Helical" evidence="8">
    <location>
        <begin position="375"/>
        <end position="392"/>
    </location>
</feature>
<evidence type="ECO:0000256" key="5">
    <source>
        <dbReference type="ARBA" id="ARBA00022989"/>
    </source>
</evidence>
<dbReference type="AlphaFoldDB" id="A0A6H9YFI6"/>
<evidence type="ECO:0000256" key="3">
    <source>
        <dbReference type="ARBA" id="ARBA00022679"/>
    </source>
</evidence>
<feature type="transmembrane region" description="Helical" evidence="8">
    <location>
        <begin position="217"/>
        <end position="235"/>
    </location>
</feature>
<sequence>MRAGNGVRRDPLPSRAPWWRGGPADLAILLAGVAIAVAAITPIVVHWLTNPPDQRMVDLEVYRDGGAAILRGAPLYEVLTQPPQLLPFTYPPFAALLAVPFTVLPWRAAQGLWTVFMYAALAIVICYAFRDLIRRAGRWTPVAVGVLVGAAAWMWPSYDQMRFGQVGFFLMALCLADCVARSARWPRGALVGIAIAIKLVPGVFLIYFLITRRWDALRNAVLTAAAATLGAFALLPSDSADFWFGALLEGGERTGSITGTTNQALNGMIARIIPEGPVRSLIWLAFLLTVGYVGFKFARRTTLAADDLAASGTFRSSGALRSSSALRPLSALRPFNGTDLMRAADPAAGPGAYSLLLAGVAITGLLSVLLSPVGWMHHLVWMIAVLGALAGDGRDARRCLVAAGVWIYFLFPLPWYGAAMSGTNHRLITRFFGRIVQDAFGLAAIAMIMVLGIWLVNRLVAAKDRPDPSRSEPPVGTLAP</sequence>
<feature type="transmembrane region" description="Helical" evidence="8">
    <location>
        <begin position="189"/>
        <end position="210"/>
    </location>
</feature>
<dbReference type="RefSeq" id="WP_151565158.1">
    <property type="nucleotide sequence ID" value="NZ_WBMT01000015.1"/>
</dbReference>
<evidence type="ECO:0000256" key="7">
    <source>
        <dbReference type="ARBA" id="ARBA00024033"/>
    </source>
</evidence>